<accession>A0A316E3C1</accession>
<feature type="chain" id="PRO_5016269824" description="Altered inheritance of mitochondria protein 6" evidence="2">
    <location>
        <begin position="19"/>
        <end position="244"/>
    </location>
</feature>
<protein>
    <recommendedName>
        <fullName evidence="1">Altered inheritance of mitochondria protein 6</fullName>
    </recommendedName>
</protein>
<organism evidence="3 4">
    <name type="scientific">Arcicella aurantiaca</name>
    <dbReference type="NCBI Taxonomy" id="591202"/>
    <lineage>
        <taxon>Bacteria</taxon>
        <taxon>Pseudomonadati</taxon>
        <taxon>Bacteroidota</taxon>
        <taxon>Cytophagia</taxon>
        <taxon>Cytophagales</taxon>
        <taxon>Flectobacillaceae</taxon>
        <taxon>Arcicella</taxon>
    </lineage>
</organism>
<dbReference type="PANTHER" id="PTHR31571">
    <property type="entry name" value="ALTERED INHERITANCE OF MITOCHONDRIA PROTEIN 6"/>
    <property type="match status" value="1"/>
</dbReference>
<dbReference type="AlphaFoldDB" id="A0A316E3C1"/>
<dbReference type="InterPro" id="IPR017946">
    <property type="entry name" value="PLC-like_Pdiesterase_TIM-brl"/>
</dbReference>
<keyword evidence="4" id="KW-1185">Reference proteome</keyword>
<evidence type="ECO:0000313" key="4">
    <source>
        <dbReference type="Proteomes" id="UP000245489"/>
    </source>
</evidence>
<name>A0A316E3C1_9BACT</name>
<reference evidence="3 4" key="1">
    <citation type="submission" date="2018-05" db="EMBL/GenBank/DDBJ databases">
        <title>Genomic Encyclopedia of Archaeal and Bacterial Type Strains, Phase II (KMG-II): from individual species to whole genera.</title>
        <authorList>
            <person name="Goeker M."/>
        </authorList>
    </citation>
    <scope>NUCLEOTIDE SEQUENCE [LARGE SCALE GENOMIC DNA]</scope>
    <source>
        <strain evidence="3 4">DSM 22214</strain>
    </source>
</reference>
<dbReference type="RefSeq" id="WP_109743522.1">
    <property type="nucleotide sequence ID" value="NZ_QGGO01000014.1"/>
</dbReference>
<dbReference type="InterPro" id="IPR051236">
    <property type="entry name" value="HAT_RTT109-like"/>
</dbReference>
<evidence type="ECO:0000256" key="2">
    <source>
        <dbReference type="SAM" id="SignalP"/>
    </source>
</evidence>
<dbReference type="EMBL" id="QGGO01000014">
    <property type="protein sequence ID" value="PWK25177.1"/>
    <property type="molecule type" value="Genomic_DNA"/>
</dbReference>
<proteinExistence type="predicted"/>
<dbReference type="GO" id="GO:0008081">
    <property type="term" value="F:phosphoric diester hydrolase activity"/>
    <property type="evidence" value="ECO:0007669"/>
    <property type="project" value="InterPro"/>
</dbReference>
<comment type="caution">
    <text evidence="3">The sequence shown here is derived from an EMBL/GenBank/DDBJ whole genome shotgun (WGS) entry which is preliminary data.</text>
</comment>
<dbReference type="GO" id="GO:0006629">
    <property type="term" value="P:lipid metabolic process"/>
    <property type="evidence" value="ECO:0007669"/>
    <property type="project" value="InterPro"/>
</dbReference>
<gene>
    <name evidence="3" type="ORF">LV89_02803</name>
</gene>
<evidence type="ECO:0000313" key="3">
    <source>
        <dbReference type="EMBL" id="PWK25177.1"/>
    </source>
</evidence>
<dbReference type="Proteomes" id="UP000245489">
    <property type="component" value="Unassembled WGS sequence"/>
</dbReference>
<dbReference type="PANTHER" id="PTHR31571:SF1">
    <property type="entry name" value="ALTERED INHERITANCE OF MITOCHONDRIA PROTEIN 6"/>
    <property type="match status" value="1"/>
</dbReference>
<keyword evidence="2" id="KW-0732">Signal</keyword>
<dbReference type="Gene3D" id="3.20.20.190">
    <property type="entry name" value="Phosphatidylinositol (PI) phosphodiesterase"/>
    <property type="match status" value="1"/>
</dbReference>
<feature type="signal peptide" evidence="2">
    <location>
        <begin position="1"/>
        <end position="18"/>
    </location>
</feature>
<dbReference type="SUPFAM" id="SSF51695">
    <property type="entry name" value="PLC-like phosphodiesterases"/>
    <property type="match status" value="1"/>
</dbReference>
<dbReference type="OrthoDB" id="9794455at2"/>
<evidence type="ECO:0000256" key="1">
    <source>
        <dbReference type="ARBA" id="ARBA00014286"/>
    </source>
</evidence>
<sequence length="244" mass="28277">MRYLNLTILFLLCFKLSAQLTHSHNDYEQKQPFFAAYNLGFNSIEADVYLKNNELYVAHDWDKISPDRTLMTLYINPILQKIQENNGYPYPNKKSLHLLIDLKKDGKEILILLTEKLKPHKKALKYVTITISGDMPKPSEFKDFDNIFSFDGRKEQIYSTNEYKRVTIVSSSMSDFGKYWAGKTPLSEEIAQKISVFVEENHSKGKKVRLWATPNTVLGFETLKNLGVDYIGTDDLELLANFMR</sequence>